<organism evidence="4 5">
    <name type="scientific">Natronobacillus azotifigens</name>
    <dbReference type="NCBI Taxonomy" id="472978"/>
    <lineage>
        <taxon>Bacteria</taxon>
        <taxon>Bacillati</taxon>
        <taxon>Bacillota</taxon>
        <taxon>Bacilli</taxon>
        <taxon>Bacillales</taxon>
        <taxon>Bacillaceae</taxon>
        <taxon>Natronobacillus</taxon>
    </lineage>
</organism>
<evidence type="ECO:0000313" key="5">
    <source>
        <dbReference type="Proteomes" id="UP001084197"/>
    </source>
</evidence>
<comment type="cofactor">
    <cofactor evidence="1">
        <name>pyridoxal 5'-phosphate</name>
        <dbReference type="ChEBI" id="CHEBI:597326"/>
    </cofactor>
</comment>
<dbReference type="InterPro" id="IPR000192">
    <property type="entry name" value="Aminotrans_V_dom"/>
</dbReference>
<feature type="domain" description="Aminotransferase class V" evidence="3">
    <location>
        <begin position="2"/>
        <end position="357"/>
    </location>
</feature>
<dbReference type="InterPro" id="IPR015424">
    <property type="entry name" value="PyrdxlP-dep_Trfase"/>
</dbReference>
<evidence type="ECO:0000259" key="3">
    <source>
        <dbReference type="Pfam" id="PF00266"/>
    </source>
</evidence>
<proteinExistence type="predicted"/>
<reference evidence="4" key="1">
    <citation type="submission" date="2022-11" db="EMBL/GenBank/DDBJ databases">
        <title>WGS of Natronobacillus azotifigens 24KS-1, an anaerobic diazotrophic haloalkaliphile from soda-rich habitats.</title>
        <authorList>
            <person name="Sorokin D.Y."/>
            <person name="Merkel A.Y."/>
        </authorList>
    </citation>
    <scope>NUCLEOTIDE SEQUENCE</scope>
    <source>
        <strain evidence="4">24KS-1</strain>
    </source>
</reference>
<keyword evidence="2" id="KW-0663">Pyridoxal phosphate</keyword>
<evidence type="ECO:0000256" key="2">
    <source>
        <dbReference type="ARBA" id="ARBA00022898"/>
    </source>
</evidence>
<dbReference type="Gene3D" id="1.10.260.50">
    <property type="match status" value="1"/>
</dbReference>
<dbReference type="AlphaFoldDB" id="A0A9J6RA21"/>
<dbReference type="Gene3D" id="3.90.1150.10">
    <property type="entry name" value="Aspartate Aminotransferase, domain 1"/>
    <property type="match status" value="1"/>
</dbReference>
<dbReference type="GO" id="GO:0003824">
    <property type="term" value="F:catalytic activity"/>
    <property type="evidence" value="ECO:0007669"/>
    <property type="project" value="UniProtKB-ARBA"/>
</dbReference>
<gene>
    <name evidence="4" type="ORF">OWO01_04045</name>
</gene>
<evidence type="ECO:0000313" key="4">
    <source>
        <dbReference type="EMBL" id="MCZ0702383.1"/>
    </source>
</evidence>
<dbReference type="SUPFAM" id="SSF53383">
    <property type="entry name" value="PLP-dependent transferases"/>
    <property type="match status" value="1"/>
</dbReference>
<comment type="caution">
    <text evidence="4">The sequence shown here is derived from an EMBL/GenBank/DDBJ whole genome shotgun (WGS) entry which is preliminary data.</text>
</comment>
<dbReference type="Proteomes" id="UP001084197">
    <property type="component" value="Unassembled WGS sequence"/>
</dbReference>
<dbReference type="InterPro" id="IPR016454">
    <property type="entry name" value="Cysteine_dSase"/>
</dbReference>
<dbReference type="RefSeq" id="WP_268779151.1">
    <property type="nucleotide sequence ID" value="NZ_JAPRAT010000005.1"/>
</dbReference>
<evidence type="ECO:0000256" key="1">
    <source>
        <dbReference type="ARBA" id="ARBA00001933"/>
    </source>
</evidence>
<dbReference type="PIRSF" id="PIRSF005572">
    <property type="entry name" value="NifS"/>
    <property type="match status" value="1"/>
</dbReference>
<dbReference type="EMBL" id="JAPRAT010000005">
    <property type="protein sequence ID" value="MCZ0702383.1"/>
    <property type="molecule type" value="Genomic_DNA"/>
</dbReference>
<protein>
    <submittedName>
        <fullName evidence="4">IscS subfamily cysteine desulfurase</fullName>
    </submittedName>
</protein>
<dbReference type="PANTHER" id="PTHR11601:SF36">
    <property type="entry name" value="CYSTEINE DESULFURASE NIFS-RELATED"/>
    <property type="match status" value="1"/>
</dbReference>
<sequence length="371" mass="41303">MIYLDYAATTPMDKQALAVYQQTATNFYGNTNSLHDVGNKAKEVLDYCRTSLGTLLHTSPNEIYFTSSGTAANQLAIQTLIQANKQKGKHIITTPFEHPSISKYLDRLAEQEDYEISYLKPNEYGEIHLKDVQDTIRTDTCVVIIQHVNPEIGTIQPIEDIGAWLQTQGIRFHSDGVQAFGKILTNVKLLHVDSYAVCSHKVYGPKGTGAFFLKKNMVANNQYDVLESATIDVPSIAAFTTAASLAINASTSELDRMRNLRVFFVNELLKRKLPLQVFTSPNQLPHIIGILFDEMAGDYAMLSFNQNGVYLSTGSACTVGNQEPARTITALQVPKEKAKNYIRLSLGNATTKKDLEKTIEICENILNKWKT</sequence>
<dbReference type="Pfam" id="PF00266">
    <property type="entry name" value="Aminotran_5"/>
    <property type="match status" value="1"/>
</dbReference>
<accession>A0A9J6RA21</accession>
<dbReference type="InterPro" id="IPR015421">
    <property type="entry name" value="PyrdxlP-dep_Trfase_major"/>
</dbReference>
<dbReference type="InterPro" id="IPR015422">
    <property type="entry name" value="PyrdxlP-dep_Trfase_small"/>
</dbReference>
<dbReference type="Gene3D" id="3.40.640.10">
    <property type="entry name" value="Type I PLP-dependent aspartate aminotransferase-like (Major domain)"/>
    <property type="match status" value="1"/>
</dbReference>
<dbReference type="NCBIfam" id="NF002806">
    <property type="entry name" value="PRK02948.1"/>
    <property type="match status" value="1"/>
</dbReference>
<name>A0A9J6RA21_9BACI</name>
<dbReference type="PANTHER" id="PTHR11601">
    <property type="entry name" value="CYSTEINE DESULFURYLASE FAMILY MEMBER"/>
    <property type="match status" value="1"/>
</dbReference>
<keyword evidence="5" id="KW-1185">Reference proteome</keyword>